<proteinExistence type="predicted"/>
<organism evidence="1 2">
    <name type="scientific">Aphis craccivora</name>
    <name type="common">Cowpea aphid</name>
    <dbReference type="NCBI Taxonomy" id="307492"/>
    <lineage>
        <taxon>Eukaryota</taxon>
        <taxon>Metazoa</taxon>
        <taxon>Ecdysozoa</taxon>
        <taxon>Arthropoda</taxon>
        <taxon>Hexapoda</taxon>
        <taxon>Insecta</taxon>
        <taxon>Pterygota</taxon>
        <taxon>Neoptera</taxon>
        <taxon>Paraneoptera</taxon>
        <taxon>Hemiptera</taxon>
        <taxon>Sternorrhyncha</taxon>
        <taxon>Aphidomorpha</taxon>
        <taxon>Aphidoidea</taxon>
        <taxon>Aphididae</taxon>
        <taxon>Aphidini</taxon>
        <taxon>Aphis</taxon>
        <taxon>Aphis</taxon>
    </lineage>
</organism>
<sequence>MKRNVPNLTVNKLLNVMKKYETINTQNLPRDTRTLLATPQKPRINIRNVYPGHDYHFGLAAGILRYATTDSCEIKIAIGIDGLLLSQKHNDFLADLISEAKELIVSGIVVNSVLKKVSVDMFVCDAPAKDFSLKIKGHSGFSSCTRCIQEEHHTGEISRLIELSGLDLVHSFSLDYMHLVCLSAVKILILLW</sequence>
<comment type="caution">
    <text evidence="1">The sequence shown here is derived from an EMBL/GenBank/DDBJ whole genome shotgun (WGS) entry which is preliminary data.</text>
</comment>
<evidence type="ECO:0000313" key="1">
    <source>
        <dbReference type="EMBL" id="KAF0716824.1"/>
    </source>
</evidence>
<dbReference type="PANTHER" id="PTHR33053:SF9">
    <property type="entry name" value="AGAP000105-PA"/>
    <property type="match status" value="1"/>
</dbReference>
<protein>
    <submittedName>
        <fullName evidence="1">Uncharacterized protein</fullName>
    </submittedName>
</protein>
<dbReference type="PANTHER" id="PTHR33053">
    <property type="entry name" value="PROTEIN, PUTATIVE-RELATED"/>
    <property type="match status" value="1"/>
</dbReference>
<dbReference type="OrthoDB" id="10062362at2759"/>
<keyword evidence="2" id="KW-1185">Reference proteome</keyword>
<evidence type="ECO:0000313" key="2">
    <source>
        <dbReference type="Proteomes" id="UP000478052"/>
    </source>
</evidence>
<accession>A0A6G0W0E6</accession>
<reference evidence="1 2" key="1">
    <citation type="submission" date="2019-08" db="EMBL/GenBank/DDBJ databases">
        <title>Whole genome of Aphis craccivora.</title>
        <authorList>
            <person name="Voronova N.V."/>
            <person name="Shulinski R.S."/>
            <person name="Bandarenka Y.V."/>
            <person name="Zhorov D.G."/>
            <person name="Warner D."/>
        </authorList>
    </citation>
    <scope>NUCLEOTIDE SEQUENCE [LARGE SCALE GENOMIC DNA]</scope>
    <source>
        <strain evidence="1">180601</strain>
        <tissue evidence="1">Whole Body</tissue>
    </source>
</reference>
<gene>
    <name evidence="1" type="ORF">FWK35_00028308</name>
</gene>
<dbReference type="Proteomes" id="UP000478052">
    <property type="component" value="Unassembled WGS sequence"/>
</dbReference>
<name>A0A6G0W0E6_APHCR</name>
<feature type="non-terminal residue" evidence="1">
    <location>
        <position position="192"/>
    </location>
</feature>
<dbReference type="AlphaFoldDB" id="A0A6G0W0E6"/>
<dbReference type="EMBL" id="VUJU01009928">
    <property type="protein sequence ID" value="KAF0716824.1"/>
    <property type="molecule type" value="Genomic_DNA"/>
</dbReference>